<gene>
    <name evidence="1" type="ORF">EVAR_46265_1</name>
</gene>
<organism evidence="1 2">
    <name type="scientific">Eumeta variegata</name>
    <name type="common">Bagworm moth</name>
    <name type="synonym">Eumeta japonica</name>
    <dbReference type="NCBI Taxonomy" id="151549"/>
    <lineage>
        <taxon>Eukaryota</taxon>
        <taxon>Metazoa</taxon>
        <taxon>Ecdysozoa</taxon>
        <taxon>Arthropoda</taxon>
        <taxon>Hexapoda</taxon>
        <taxon>Insecta</taxon>
        <taxon>Pterygota</taxon>
        <taxon>Neoptera</taxon>
        <taxon>Endopterygota</taxon>
        <taxon>Lepidoptera</taxon>
        <taxon>Glossata</taxon>
        <taxon>Ditrysia</taxon>
        <taxon>Tineoidea</taxon>
        <taxon>Psychidae</taxon>
        <taxon>Oiketicinae</taxon>
        <taxon>Eumeta</taxon>
    </lineage>
</organism>
<dbReference type="AlphaFoldDB" id="A0A4C1Y7L1"/>
<protein>
    <submittedName>
        <fullName evidence="1">Uncharacterized protein</fullName>
    </submittedName>
</protein>
<reference evidence="1 2" key="1">
    <citation type="journal article" date="2019" name="Commun. Biol.">
        <title>The bagworm genome reveals a unique fibroin gene that provides high tensile strength.</title>
        <authorList>
            <person name="Kono N."/>
            <person name="Nakamura H."/>
            <person name="Ohtoshi R."/>
            <person name="Tomita M."/>
            <person name="Numata K."/>
            <person name="Arakawa K."/>
        </authorList>
    </citation>
    <scope>NUCLEOTIDE SEQUENCE [LARGE SCALE GENOMIC DNA]</scope>
</reference>
<sequence length="75" mass="8887">MCDRRLRTARIEDLKRPKSCHPAQCKISEKRPLARSNPLESRLPAKLECFLEHSPDFPRVRRLISIRAHRHEVFS</sequence>
<name>A0A4C1Y7L1_EUMVA</name>
<dbReference type="EMBL" id="BGZK01001109">
    <property type="protein sequence ID" value="GBP71460.1"/>
    <property type="molecule type" value="Genomic_DNA"/>
</dbReference>
<proteinExistence type="predicted"/>
<evidence type="ECO:0000313" key="1">
    <source>
        <dbReference type="EMBL" id="GBP71460.1"/>
    </source>
</evidence>
<accession>A0A4C1Y7L1</accession>
<evidence type="ECO:0000313" key="2">
    <source>
        <dbReference type="Proteomes" id="UP000299102"/>
    </source>
</evidence>
<dbReference type="Proteomes" id="UP000299102">
    <property type="component" value="Unassembled WGS sequence"/>
</dbReference>
<comment type="caution">
    <text evidence="1">The sequence shown here is derived from an EMBL/GenBank/DDBJ whole genome shotgun (WGS) entry which is preliminary data.</text>
</comment>
<keyword evidence="2" id="KW-1185">Reference proteome</keyword>